<evidence type="ECO:0000256" key="3">
    <source>
        <dbReference type="ARBA" id="ARBA00022448"/>
    </source>
</evidence>
<evidence type="ECO:0000256" key="4">
    <source>
        <dbReference type="ARBA" id="ARBA00022729"/>
    </source>
</evidence>
<dbReference type="AlphaFoldDB" id="A0A7G1G3H4"/>
<dbReference type="InterPro" id="IPR050490">
    <property type="entry name" value="Bact_solute-bd_prot1"/>
</dbReference>
<organism evidence="5 6">
    <name type="scientific">Tepiditoga spiralis</name>
    <dbReference type="NCBI Taxonomy" id="2108365"/>
    <lineage>
        <taxon>Bacteria</taxon>
        <taxon>Thermotogati</taxon>
        <taxon>Thermotogota</taxon>
        <taxon>Thermotogae</taxon>
        <taxon>Petrotogales</taxon>
        <taxon>Petrotogaceae</taxon>
        <taxon>Tepiditoga</taxon>
    </lineage>
</organism>
<comment type="similarity">
    <text evidence="2">Belongs to the bacterial solute-binding protein 1 family.</text>
</comment>
<evidence type="ECO:0000256" key="1">
    <source>
        <dbReference type="ARBA" id="ARBA00004196"/>
    </source>
</evidence>
<evidence type="ECO:0000313" key="5">
    <source>
        <dbReference type="EMBL" id="BBE30565.1"/>
    </source>
</evidence>
<dbReference type="InParanoid" id="A0A7G1G3H4"/>
<proteinExistence type="inferred from homology"/>
<name>A0A7G1G3H4_9BACT</name>
<sequence>MKKLLVVLLALLVVSIAFSDKVVLEFWHAMGGGLGETLETLVENFNKENPDIEIKPIYVGNYGALNQKLLSTITAYNQGSKDGLPVIAQSYSNWTAKFLFSKVIQDLNGYILDDPQMKKVWDTQVYDVFKDMTMWGDKIYAIPFNKSTYVYYYNTDLFDLYGIEPPKTYEDFMDTLNTLNEDIDGDGQIDQYGIGIRTTVDDFQTFLYGMNGKVLDYAGNGQYKIVLDKDLTIKTLEMLHNIKANDLAIMQGGYLNDPFGSGQIAAYMGTIAGKKYVDKSSRGKHGWNWAYLPSVDGKPHSPIAGTDLIMFNWGTKAQSDAAWRFMKYWLDPINQAYWAINSGYVPVRKDVVETEQWKKYVANDEKPVIALNTLKTAVADPKPAAWYDIRKEFGSIFTNYLNDQFGAEEAYNRMITSLKTMLDETNELAK</sequence>
<reference evidence="5 6" key="1">
    <citation type="submission" date="2018-06" db="EMBL/GenBank/DDBJ databases">
        <title>Genome sequencing of Oceanotoga sp. sy52.</title>
        <authorList>
            <person name="Mori K."/>
        </authorList>
    </citation>
    <scope>NUCLEOTIDE SEQUENCE [LARGE SCALE GENOMIC DNA]</scope>
    <source>
        <strain evidence="6">sy52</strain>
    </source>
</reference>
<dbReference type="Gene3D" id="3.40.190.10">
    <property type="entry name" value="Periplasmic binding protein-like II"/>
    <property type="match status" value="2"/>
</dbReference>
<keyword evidence="3" id="KW-0813">Transport</keyword>
<dbReference type="Proteomes" id="UP000516361">
    <property type="component" value="Chromosome"/>
</dbReference>
<dbReference type="Pfam" id="PF13416">
    <property type="entry name" value="SBP_bac_8"/>
    <property type="match status" value="1"/>
</dbReference>
<dbReference type="EMBL" id="AP018712">
    <property type="protein sequence ID" value="BBE30565.1"/>
    <property type="molecule type" value="Genomic_DNA"/>
</dbReference>
<gene>
    <name evidence="5" type="ORF">OSSY52_07060</name>
</gene>
<dbReference type="KEGG" id="ocy:OSSY52_07060"/>
<dbReference type="PANTHER" id="PTHR43649">
    <property type="entry name" value="ARABINOSE-BINDING PROTEIN-RELATED"/>
    <property type="match status" value="1"/>
</dbReference>
<dbReference type="InterPro" id="IPR006059">
    <property type="entry name" value="SBP"/>
</dbReference>
<dbReference type="CDD" id="cd14748">
    <property type="entry name" value="PBP2_UgpB"/>
    <property type="match status" value="1"/>
</dbReference>
<comment type="subcellular location">
    <subcellularLocation>
        <location evidence="1">Cell envelope</location>
    </subcellularLocation>
</comment>
<protein>
    <submittedName>
        <fullName evidence="5">ABC transporter substrate-binding protein</fullName>
    </submittedName>
</protein>
<evidence type="ECO:0000313" key="6">
    <source>
        <dbReference type="Proteomes" id="UP000516361"/>
    </source>
</evidence>
<keyword evidence="6" id="KW-1185">Reference proteome</keyword>
<keyword evidence="4" id="KW-0732">Signal</keyword>
<evidence type="ECO:0000256" key="2">
    <source>
        <dbReference type="ARBA" id="ARBA00008520"/>
    </source>
</evidence>
<dbReference type="SUPFAM" id="SSF53850">
    <property type="entry name" value="Periplasmic binding protein-like II"/>
    <property type="match status" value="1"/>
</dbReference>
<dbReference type="RefSeq" id="WP_190615647.1">
    <property type="nucleotide sequence ID" value="NZ_AP018712.1"/>
</dbReference>
<accession>A0A7G1G3H4</accession>
<dbReference type="GO" id="GO:0030313">
    <property type="term" value="C:cell envelope"/>
    <property type="evidence" value="ECO:0007669"/>
    <property type="project" value="UniProtKB-SubCell"/>
</dbReference>
<dbReference type="PANTHER" id="PTHR43649:SF31">
    <property type="entry name" value="SN-GLYCEROL-3-PHOSPHATE-BINDING PERIPLASMIC PROTEIN UGPB"/>
    <property type="match status" value="1"/>
</dbReference>